<dbReference type="OrthoDB" id="6278596at2759"/>
<reference evidence="4 5" key="1">
    <citation type="submission" date="2009-12" db="EMBL/GenBank/DDBJ databases">
        <title>The draft genome of Batrachochytrium dendrobatidis.</title>
        <authorList>
            <consortium name="US DOE Joint Genome Institute (JGI-PGF)"/>
            <person name="Kuo A."/>
            <person name="Salamov A."/>
            <person name="Schmutz J."/>
            <person name="Lucas S."/>
            <person name="Pitluck S."/>
            <person name="Rosenblum E."/>
            <person name="Stajich J."/>
            <person name="Eisen M."/>
            <person name="Grigoriev I.V."/>
        </authorList>
    </citation>
    <scope>NUCLEOTIDE SEQUENCE [LARGE SCALE GENOMIC DNA]</scope>
    <source>
        <strain evidence="5">JAM81 / FGSC 10211</strain>
    </source>
</reference>
<proteinExistence type="predicted"/>
<dbReference type="SUPFAM" id="SSF48452">
    <property type="entry name" value="TPR-like"/>
    <property type="match status" value="1"/>
</dbReference>
<evidence type="ECO:0000259" key="3">
    <source>
        <dbReference type="Pfam" id="PF11817"/>
    </source>
</evidence>
<organism evidence="4 5">
    <name type="scientific">Batrachochytrium dendrobatidis (strain JAM81 / FGSC 10211)</name>
    <name type="common">Frog chytrid fungus</name>
    <dbReference type="NCBI Taxonomy" id="684364"/>
    <lineage>
        <taxon>Eukaryota</taxon>
        <taxon>Fungi</taxon>
        <taxon>Fungi incertae sedis</taxon>
        <taxon>Chytridiomycota</taxon>
        <taxon>Chytridiomycota incertae sedis</taxon>
        <taxon>Chytridiomycetes</taxon>
        <taxon>Rhizophydiales</taxon>
        <taxon>Rhizophydiales incertae sedis</taxon>
        <taxon>Batrachochytrium</taxon>
    </lineage>
</organism>
<evidence type="ECO:0000259" key="2">
    <source>
        <dbReference type="Pfam" id="PF07919"/>
    </source>
</evidence>
<evidence type="ECO:0000256" key="1">
    <source>
        <dbReference type="SAM" id="MobiDB-lite"/>
    </source>
</evidence>
<dbReference type="InterPro" id="IPR012880">
    <property type="entry name" value="Gryzun"/>
</dbReference>
<dbReference type="InParanoid" id="F4NXH7"/>
<dbReference type="InterPro" id="IPR021773">
    <property type="entry name" value="TPC11"/>
</dbReference>
<protein>
    <recommendedName>
        <fullName evidence="6">Trafficking protein particle complex subunit 11 domain-containing protein</fullName>
    </recommendedName>
</protein>
<keyword evidence="5" id="KW-1185">Reference proteome</keyword>
<dbReference type="HOGENOM" id="CLU_003572_2_0_1"/>
<dbReference type="InterPro" id="IPR011990">
    <property type="entry name" value="TPR-like_helical_dom_sf"/>
</dbReference>
<dbReference type="PANTHER" id="PTHR14374">
    <property type="entry name" value="FOIE GRAS"/>
    <property type="match status" value="1"/>
</dbReference>
<dbReference type="Pfam" id="PF11817">
    <property type="entry name" value="Foie-gras_1"/>
    <property type="match status" value="1"/>
</dbReference>
<dbReference type="Pfam" id="PF07919">
    <property type="entry name" value="Gryzun"/>
    <property type="match status" value="1"/>
</dbReference>
<gene>
    <name evidence="4" type="ORF">BATDEDRAFT_34376</name>
</gene>
<feature type="region of interest" description="Disordered" evidence="1">
    <location>
        <begin position="552"/>
        <end position="572"/>
    </location>
</feature>
<feature type="domain" description="Gryzun putative trafficking through Golgi" evidence="2">
    <location>
        <begin position="1120"/>
        <end position="1309"/>
    </location>
</feature>
<dbReference type="GeneID" id="18240419"/>
<dbReference type="STRING" id="684364.F4NXH7"/>
<feature type="compositionally biased region" description="Polar residues" evidence="1">
    <location>
        <begin position="552"/>
        <end position="565"/>
    </location>
</feature>
<evidence type="ECO:0000313" key="4">
    <source>
        <dbReference type="EMBL" id="EGF82351.1"/>
    </source>
</evidence>
<dbReference type="Proteomes" id="UP000007241">
    <property type="component" value="Unassembled WGS sequence"/>
</dbReference>
<name>F4NXH7_BATDJ</name>
<dbReference type="OMA" id="CVEYYRD"/>
<sequence length="1372" mass="153219">MESYPLEFVLHQVPLVAVVGLSCYSVLPPLPVDVDKNSPMYLRAVQDQTSAHVRKLLLTLLTAKNNIGLWDSPTSKSLYKIMAVDKSHAFPKRQLISKTIGTTHMSSLSPNNPNSLLYPDGIITPHWPSKHRELVPGVVVGIYDLWESVEQVNRNDPLGVQQISGLERDRDQILANEINEKRKQIHEAGLKFAIIIIVKTFHPDDPFVDERLSYIRRASMIDRQHQFTLSAYSQNGNIPDLVPFVEGLQRGLLEITSVYYREHEKRIKRKRAKLSPTGKPTGSMLQANPHIRPLSSQAWSVRYDFKLGFFAECRQDLEAAIRHYDTAYTGIINILHQSQKFGGTLAPGGGNSGSAEITPGSLRWTEARIFADSLSIKMFKLLLYCGHTVNALVQLHKHFVHCREFPEFAFTTASFDGSANDESNVSGLGHLKNTTGGGSFQYWAWASTQYRAFGELIEIASSKTQLVLPYPPPGFASNQAQSILNTVSNTGLNLIAGEAATSLFSPFSSVNPVFTVQHAGFYYVLAARCAEERWNKFKKGIASIMPSRTLSRQSVRNHSRSSSVDSLPPPTPLDLENATDHTMNIIELLTKGYEQFKKYKSSRMTLYLASDIARVYEEGKKYDMALKFFDRIGKTYRKEGWFTILASINRWMIKCALQLQLHAVALESIVELLSHQLTPLVSDRQAIFLEIQTILQGNVSQATSLGPDGVLDVQLDMDQLTSFLQCNVQLKTSQAHVLESINYQLVLSALPRALSQSSRCYLPVNRILVKFSNSEYDMCLLPLSSNEPTSMQTEIASARPIELIDCCDAVYTTVPQEGGRLYWVKYAPINIITGTSKIFEGVINASKNQELKIISVSIILESPSIRLAMIFNIQQRPSTFTKRQWLILPAGESIPRYIGLPNVGELSCIRIDQRELKVSHQYSFVSPGYIDELVPITIRLTNQESESMHLFISCRVCFGSDSDGAPDIHSRLALNKVDFDTPFDDKAYISLERPSSPQHFNSMLQIDMGTVEPNATIDSVFYLRVQSKPGPRVLVTTLYGFFASAPLTISAFPGTSMLDLTDTRLLSKLCSTEDGHISCECPFETSSELAQYGTAALPIDSPTGILCGTDDIELDIQRTYKWLLTSTVRMIGKWEIEVEHAELNVDNLQNLSSTAVQVEPVSQPETSKEWLKGHSQGYAFRVTTRVDVLSTSLKIDIGRLALKWRRLKPALGAWTCTFLDMPEPKLSPEILRINATIPGDLAVGTPFELRYTIQNTTIHLAELLSYMESSEHFVFAGYKQMNYKLLPLSTQTLTFQLVPLSSGRCALPNFKTMKQTDAALLFSDGASGAAEGGNTFGSTIRDKLFPVLADKPHMHGSRHGELYVYVRPTIGW</sequence>
<dbReference type="PANTHER" id="PTHR14374:SF0">
    <property type="entry name" value="TRAFFICKING PROTEIN PARTICLE COMPLEX SUBUNIT 11"/>
    <property type="match status" value="1"/>
</dbReference>
<dbReference type="RefSeq" id="XP_006676780.1">
    <property type="nucleotide sequence ID" value="XM_006676717.1"/>
</dbReference>
<evidence type="ECO:0008006" key="6">
    <source>
        <dbReference type="Google" id="ProtNLM"/>
    </source>
</evidence>
<evidence type="ECO:0000313" key="5">
    <source>
        <dbReference type="Proteomes" id="UP000007241"/>
    </source>
</evidence>
<dbReference type="EMBL" id="GL882880">
    <property type="protein sequence ID" value="EGF82351.1"/>
    <property type="molecule type" value="Genomic_DNA"/>
</dbReference>
<feature type="domain" description="Trafficking protein particle complex subunit 11" evidence="3">
    <location>
        <begin position="363"/>
        <end position="674"/>
    </location>
</feature>
<accession>F4NXH7</accession>